<dbReference type="InterPro" id="IPR005325">
    <property type="entry name" value="DUF308_memb"/>
</dbReference>
<gene>
    <name evidence="2" type="ORF">IAD06_00355</name>
</gene>
<feature type="transmembrane region" description="Helical" evidence="1">
    <location>
        <begin position="65"/>
        <end position="82"/>
    </location>
</feature>
<keyword evidence="1" id="KW-1133">Transmembrane helix</keyword>
<feature type="transmembrane region" description="Helical" evidence="1">
    <location>
        <begin position="145"/>
        <end position="162"/>
    </location>
</feature>
<comment type="caution">
    <text evidence="2">The sequence shown here is derived from an EMBL/GenBank/DDBJ whole genome shotgun (WGS) entry which is preliminary data.</text>
</comment>
<dbReference type="PANTHER" id="PTHR34989">
    <property type="entry name" value="PROTEIN HDED"/>
    <property type="match status" value="1"/>
</dbReference>
<evidence type="ECO:0000256" key="1">
    <source>
        <dbReference type="SAM" id="Phobius"/>
    </source>
</evidence>
<feature type="transmembrane region" description="Helical" evidence="1">
    <location>
        <begin position="121"/>
        <end position="139"/>
    </location>
</feature>
<name>A0A9D1GDD7_9BACT</name>
<dbReference type="PANTHER" id="PTHR34989:SF1">
    <property type="entry name" value="PROTEIN HDED"/>
    <property type="match status" value="1"/>
</dbReference>
<evidence type="ECO:0000313" key="2">
    <source>
        <dbReference type="EMBL" id="HIT38482.1"/>
    </source>
</evidence>
<feature type="transmembrane region" description="Helical" evidence="1">
    <location>
        <begin position="88"/>
        <end position="109"/>
    </location>
</feature>
<evidence type="ECO:0000313" key="3">
    <source>
        <dbReference type="Proteomes" id="UP000886722"/>
    </source>
</evidence>
<keyword evidence="1" id="KW-0472">Membrane</keyword>
<proteinExistence type="predicted"/>
<dbReference type="Proteomes" id="UP000886722">
    <property type="component" value="Unassembled WGS sequence"/>
</dbReference>
<reference evidence="2" key="2">
    <citation type="journal article" date="2021" name="PeerJ">
        <title>Extensive microbial diversity within the chicken gut microbiome revealed by metagenomics and culture.</title>
        <authorList>
            <person name="Gilroy R."/>
            <person name="Ravi A."/>
            <person name="Getino M."/>
            <person name="Pursley I."/>
            <person name="Horton D.L."/>
            <person name="Alikhan N.F."/>
            <person name="Baker D."/>
            <person name="Gharbi K."/>
            <person name="Hall N."/>
            <person name="Watson M."/>
            <person name="Adriaenssens E.M."/>
            <person name="Foster-Nyarko E."/>
            <person name="Jarju S."/>
            <person name="Secka A."/>
            <person name="Antonio M."/>
            <person name="Oren A."/>
            <person name="Chaudhuri R.R."/>
            <person name="La Ragione R."/>
            <person name="Hildebrand F."/>
            <person name="Pallen M.J."/>
        </authorList>
    </citation>
    <scope>NUCLEOTIDE SEQUENCE</scope>
    <source>
        <strain evidence="2">21143</strain>
    </source>
</reference>
<reference evidence="2" key="1">
    <citation type="submission" date="2020-10" db="EMBL/GenBank/DDBJ databases">
        <authorList>
            <person name="Gilroy R."/>
        </authorList>
    </citation>
    <scope>NUCLEOTIDE SEQUENCE</scope>
    <source>
        <strain evidence="2">21143</strain>
    </source>
</reference>
<keyword evidence="1" id="KW-0812">Transmembrane</keyword>
<dbReference type="InterPro" id="IPR052712">
    <property type="entry name" value="Acid_resist_chaperone_HdeD"/>
</dbReference>
<protein>
    <submittedName>
        <fullName evidence="2">DUF308 domain-containing protein</fullName>
    </submittedName>
</protein>
<feature type="transmembrane region" description="Helical" evidence="1">
    <location>
        <begin position="32"/>
        <end position="53"/>
    </location>
</feature>
<dbReference type="Pfam" id="PF03729">
    <property type="entry name" value="DUF308"/>
    <property type="match status" value="2"/>
</dbReference>
<organism evidence="2 3">
    <name type="scientific">Candidatus Caccoplasma intestinavium</name>
    <dbReference type="NCBI Taxonomy" id="2840716"/>
    <lineage>
        <taxon>Bacteria</taxon>
        <taxon>Pseudomonadati</taxon>
        <taxon>Bacteroidota</taxon>
        <taxon>Bacteroidia</taxon>
        <taxon>Bacteroidales</taxon>
        <taxon>Bacteroidaceae</taxon>
        <taxon>Bacteroidaceae incertae sedis</taxon>
        <taxon>Candidatus Caccoplasma</taxon>
    </lineage>
</organism>
<dbReference type="EMBL" id="DVKT01000002">
    <property type="protein sequence ID" value="HIT38482.1"/>
    <property type="molecule type" value="Genomic_DNA"/>
</dbReference>
<sequence>MESLFKNPIIRNLLAIALGVVIIINPQLGPNIVIMLIGATLAIPALLAIIGYFSYKNKETPMPGYVLVESIGALVIGAWMLLQPTFFNAVILIALGIILLLAGISQIISLIRSGQIMPIPIGMYIVPVLITIAGFLMIFKPFGTVNLIMTIFGISMAIYGISDMIRYYKFRR</sequence>
<dbReference type="AlphaFoldDB" id="A0A9D1GDD7"/>
<feature type="transmembrane region" description="Helical" evidence="1">
    <location>
        <begin position="9"/>
        <end position="26"/>
    </location>
</feature>
<dbReference type="GO" id="GO:0005886">
    <property type="term" value="C:plasma membrane"/>
    <property type="evidence" value="ECO:0007669"/>
    <property type="project" value="TreeGrafter"/>
</dbReference>
<accession>A0A9D1GDD7</accession>